<dbReference type="InterPro" id="IPR004416">
    <property type="entry name" value="MnmG"/>
</dbReference>
<dbReference type="PRINTS" id="PR00411">
    <property type="entry name" value="PNDRDTASEI"/>
</dbReference>
<evidence type="ECO:0000313" key="15">
    <source>
        <dbReference type="Proteomes" id="UP000483765"/>
    </source>
</evidence>
<keyword evidence="7 12" id="KW-0819">tRNA processing</keyword>
<comment type="cofactor">
    <cofactor evidence="1 12">
        <name>FAD</name>
        <dbReference type="ChEBI" id="CHEBI:57692"/>
    </cofactor>
</comment>
<accession>A0A6L8MX30</accession>
<dbReference type="GO" id="GO:0050660">
    <property type="term" value="F:flavin adenine dinucleotide binding"/>
    <property type="evidence" value="ECO:0007669"/>
    <property type="project" value="UniProtKB-UniRule"/>
</dbReference>
<evidence type="ECO:0000256" key="8">
    <source>
        <dbReference type="ARBA" id="ARBA00022827"/>
    </source>
</evidence>
<dbReference type="Proteomes" id="UP000483765">
    <property type="component" value="Unassembled WGS sequence"/>
</dbReference>
<keyword evidence="5 12" id="KW-0963">Cytoplasm</keyword>
<dbReference type="FunFam" id="1.10.10.1800:FF:000001">
    <property type="entry name" value="tRNA uridine 5-carboxymethylaminomethyl modification enzyme MnmG"/>
    <property type="match status" value="1"/>
</dbReference>
<dbReference type="InterPro" id="IPR020595">
    <property type="entry name" value="MnmG-rel_CS"/>
</dbReference>
<dbReference type="Pfam" id="PF13932">
    <property type="entry name" value="SAM_GIDA_C"/>
    <property type="match status" value="1"/>
</dbReference>
<protein>
    <recommendedName>
        <fullName evidence="4 12">tRNA uridine 5-carboxymethylaminomethyl modification enzyme MnmG</fullName>
    </recommendedName>
    <alternativeName>
        <fullName evidence="11 12">Glucose-inhibited division protein A</fullName>
    </alternativeName>
</protein>
<dbReference type="FunFam" id="3.50.50.60:FF:000002">
    <property type="entry name" value="tRNA uridine 5-carboxymethylaminomethyl modification enzyme MnmG"/>
    <property type="match status" value="1"/>
</dbReference>
<evidence type="ECO:0000256" key="2">
    <source>
        <dbReference type="ARBA" id="ARBA00003717"/>
    </source>
</evidence>
<feature type="binding site" evidence="12">
    <location>
        <begin position="276"/>
        <end position="290"/>
    </location>
    <ligand>
        <name>NAD(+)</name>
        <dbReference type="ChEBI" id="CHEBI:57540"/>
    </ligand>
</feature>
<comment type="subunit">
    <text evidence="10 12">Homodimer. Heterotetramer of two MnmE and two MnmG subunits.</text>
</comment>
<comment type="subcellular location">
    <subcellularLocation>
        <location evidence="12">Cytoplasm</location>
    </subcellularLocation>
</comment>
<dbReference type="AlphaFoldDB" id="A0A6L8MX30"/>
<evidence type="ECO:0000256" key="12">
    <source>
        <dbReference type="HAMAP-Rule" id="MF_00129"/>
    </source>
</evidence>
<comment type="function">
    <text evidence="2 12">NAD-binding protein involved in the addition of a carboxymethylaminomethyl (cmnm) group at the wobble position (U34) of certain tRNAs, forming tRNA-cmnm(5)s(2)U34.</text>
</comment>
<dbReference type="InterPro" id="IPR049312">
    <property type="entry name" value="GIDA_C_N"/>
</dbReference>
<dbReference type="SMART" id="SM01228">
    <property type="entry name" value="GIDA_assoc_3"/>
    <property type="match status" value="1"/>
</dbReference>
<keyword evidence="6 12" id="KW-0285">Flavoprotein</keyword>
<evidence type="ECO:0000256" key="11">
    <source>
        <dbReference type="ARBA" id="ARBA00031800"/>
    </source>
</evidence>
<dbReference type="SUPFAM" id="SSF51905">
    <property type="entry name" value="FAD/NAD(P)-binding domain"/>
    <property type="match status" value="1"/>
</dbReference>
<sequence length="638" mass="70915">MTHTFAENYDVIVIGAGHAGVEAGLAASRMGCKTLLATINLDMVAFMPCNPSIGGSAKGIVVREIDALGGEMGRNIDKTYIQMKMLNTGKGPAVRALRAQADKAEYAAEMKRTMERQENLTLRQTMIDEILVEDGKVVGVRTATDQKYSATAVVVTTGTALRGEIIIGDLKYSSGPNNSLASITLADNLKELGLEIGRFKTGTPPRVNARTINYEETEIQPGDEKPNHFSFLSKDEDYLQDQIPCWLTYTNATSHEIINSNLHRAPMFSGIVKGIGPRYCPSIEDKIVRFADKERHQLFLEPEGRHTDEIYVQGLSTSLPEDVQRELVHSIKGLENAQMMRTGYAIEYDMVMPHQLRATLETKKISGLFTAGQTNGTSGYEEAAGQGIIAGINAALKVQDKPELILKRSDGYIGVMIDDLVTKGTVEPYRLLTSRAEYRLILRHDNADMRLTEIGRQVGLVDDERWQVFQIHKNQFDNEMKRLESIKLKPVKETNEKVVAMGFKPLTDALTAKEFMRRPDVTYADVVAFIGPAAEGLDAKTIELIETEVKYEGYIAKAMDQVDKMKRMEEKRIPADIDWDDIDSIATEARQKFKLISPETIGQASRISGVNPADISILMVYLEGRSRSIAKNKKKDSL</sequence>
<dbReference type="Gene3D" id="3.50.50.60">
    <property type="entry name" value="FAD/NAD(P)-binding domain"/>
    <property type="match status" value="2"/>
</dbReference>
<feature type="binding site" evidence="12">
    <location>
        <position position="127"/>
    </location>
    <ligand>
        <name>FAD</name>
        <dbReference type="ChEBI" id="CHEBI:57692"/>
    </ligand>
</feature>
<dbReference type="InterPro" id="IPR044920">
    <property type="entry name" value="MnmG_C_subdom_sf"/>
</dbReference>
<dbReference type="PANTHER" id="PTHR11806">
    <property type="entry name" value="GLUCOSE INHIBITED DIVISION PROTEIN A"/>
    <property type="match status" value="1"/>
</dbReference>
<feature type="binding site" evidence="12">
    <location>
        <position position="182"/>
    </location>
    <ligand>
        <name>FAD</name>
        <dbReference type="ChEBI" id="CHEBI:57692"/>
    </ligand>
</feature>
<gene>
    <name evidence="12 14" type="primary">mnmG</name>
    <name evidence="12" type="synonym">gidA</name>
    <name evidence="14" type="ORF">GLP18_05490</name>
</gene>
<evidence type="ECO:0000256" key="5">
    <source>
        <dbReference type="ARBA" id="ARBA00022490"/>
    </source>
</evidence>
<reference evidence="14 15" key="1">
    <citation type="submission" date="2019-11" db="EMBL/GenBank/DDBJ databases">
        <title>Divergent Streptococcus suis from cattle.</title>
        <authorList>
            <person name="Williamson C."/>
        </authorList>
    </citation>
    <scope>NUCLEOTIDE SEQUENCE [LARGE SCALE GENOMIC DNA]</scope>
    <source>
        <strain evidence="14 15">10-36905</strain>
    </source>
</reference>
<dbReference type="GO" id="GO:0005829">
    <property type="term" value="C:cytosol"/>
    <property type="evidence" value="ECO:0007669"/>
    <property type="project" value="TreeGrafter"/>
</dbReference>
<dbReference type="PROSITE" id="PS01281">
    <property type="entry name" value="GIDA_2"/>
    <property type="match status" value="1"/>
</dbReference>
<dbReference type="InterPro" id="IPR026904">
    <property type="entry name" value="MnmG_C"/>
</dbReference>
<evidence type="ECO:0000256" key="10">
    <source>
        <dbReference type="ARBA" id="ARBA00025948"/>
    </source>
</evidence>
<dbReference type="NCBIfam" id="TIGR00136">
    <property type="entry name" value="mnmG_gidA"/>
    <property type="match status" value="1"/>
</dbReference>
<dbReference type="Pfam" id="PF21680">
    <property type="entry name" value="GIDA_C_1st"/>
    <property type="match status" value="1"/>
</dbReference>
<keyword evidence="8 12" id="KW-0274">FAD</keyword>
<dbReference type="InterPro" id="IPR002218">
    <property type="entry name" value="MnmG-rel"/>
</dbReference>
<comment type="caution">
    <text evidence="14">The sequence shown here is derived from an EMBL/GenBank/DDBJ whole genome shotgun (WGS) entry which is preliminary data.</text>
</comment>
<dbReference type="InterPro" id="IPR040131">
    <property type="entry name" value="MnmG_N"/>
</dbReference>
<dbReference type="PROSITE" id="PS01280">
    <property type="entry name" value="GIDA_1"/>
    <property type="match status" value="1"/>
</dbReference>
<dbReference type="Gene3D" id="1.10.10.1800">
    <property type="entry name" value="tRNA uridine 5-carboxymethylaminomethyl modification enzyme MnmG/GidA"/>
    <property type="match status" value="1"/>
</dbReference>
<dbReference type="HAMAP" id="MF_00129">
    <property type="entry name" value="MnmG_GidA"/>
    <property type="match status" value="1"/>
</dbReference>
<dbReference type="InterPro" id="IPR047001">
    <property type="entry name" value="MnmG_C_subdom"/>
</dbReference>
<evidence type="ECO:0000256" key="6">
    <source>
        <dbReference type="ARBA" id="ARBA00022630"/>
    </source>
</evidence>
<dbReference type="Gene3D" id="1.10.150.570">
    <property type="entry name" value="GidA associated domain, C-terminal subdomain"/>
    <property type="match status" value="1"/>
</dbReference>
<dbReference type="PANTHER" id="PTHR11806:SF0">
    <property type="entry name" value="PROTEIN MTO1 HOMOLOG, MITOCHONDRIAL"/>
    <property type="match status" value="1"/>
</dbReference>
<dbReference type="RefSeq" id="WP_160864089.1">
    <property type="nucleotide sequence ID" value="NZ_WNXH01000007.1"/>
</dbReference>
<feature type="domain" description="tRNA uridine 5-carboxymethylaminomethyl modification enzyme C-terminal subdomain" evidence="13">
    <location>
        <begin position="549"/>
        <end position="620"/>
    </location>
</feature>
<evidence type="ECO:0000256" key="4">
    <source>
        <dbReference type="ARBA" id="ARBA00020461"/>
    </source>
</evidence>
<name>A0A6L8MX30_STRSU</name>
<dbReference type="GO" id="GO:0030488">
    <property type="term" value="P:tRNA methylation"/>
    <property type="evidence" value="ECO:0007669"/>
    <property type="project" value="TreeGrafter"/>
</dbReference>
<proteinExistence type="inferred from homology"/>
<dbReference type="InterPro" id="IPR036188">
    <property type="entry name" value="FAD/NAD-bd_sf"/>
</dbReference>
<dbReference type="FunFam" id="1.10.150.570:FF:000001">
    <property type="entry name" value="tRNA uridine 5-carboxymethylaminomethyl modification enzyme MnmG"/>
    <property type="match status" value="1"/>
</dbReference>
<evidence type="ECO:0000256" key="1">
    <source>
        <dbReference type="ARBA" id="ARBA00001974"/>
    </source>
</evidence>
<evidence type="ECO:0000256" key="9">
    <source>
        <dbReference type="ARBA" id="ARBA00023027"/>
    </source>
</evidence>
<organism evidence="14 15">
    <name type="scientific">Streptococcus suis</name>
    <dbReference type="NCBI Taxonomy" id="1307"/>
    <lineage>
        <taxon>Bacteria</taxon>
        <taxon>Bacillati</taxon>
        <taxon>Bacillota</taxon>
        <taxon>Bacilli</taxon>
        <taxon>Lactobacillales</taxon>
        <taxon>Streptococcaceae</taxon>
        <taxon>Streptococcus</taxon>
    </lineage>
</organism>
<dbReference type="FunFam" id="3.50.50.60:FF:000063">
    <property type="entry name" value="tRNA uridine 5-carboxymethylaminomethyl modification enzyme MnmG"/>
    <property type="match status" value="1"/>
</dbReference>
<feature type="binding site" evidence="12">
    <location>
        <position position="373"/>
    </location>
    <ligand>
        <name>FAD</name>
        <dbReference type="ChEBI" id="CHEBI:57692"/>
    </ligand>
</feature>
<evidence type="ECO:0000259" key="13">
    <source>
        <dbReference type="SMART" id="SM01228"/>
    </source>
</evidence>
<feature type="binding site" evidence="12">
    <location>
        <begin position="15"/>
        <end position="20"/>
    </location>
    <ligand>
        <name>FAD</name>
        <dbReference type="ChEBI" id="CHEBI:57692"/>
    </ligand>
</feature>
<dbReference type="Pfam" id="PF01134">
    <property type="entry name" value="GIDA"/>
    <property type="match status" value="1"/>
</dbReference>
<comment type="similarity">
    <text evidence="3 12">Belongs to the MnmG family.</text>
</comment>
<keyword evidence="9 12" id="KW-0520">NAD</keyword>
<evidence type="ECO:0000256" key="3">
    <source>
        <dbReference type="ARBA" id="ARBA00007653"/>
    </source>
</evidence>
<evidence type="ECO:0000313" key="14">
    <source>
        <dbReference type="EMBL" id="MYN69680.1"/>
    </source>
</evidence>
<evidence type="ECO:0000256" key="7">
    <source>
        <dbReference type="ARBA" id="ARBA00022694"/>
    </source>
</evidence>
<dbReference type="EMBL" id="WNXH01000007">
    <property type="protein sequence ID" value="MYN69680.1"/>
    <property type="molecule type" value="Genomic_DNA"/>
</dbReference>
<dbReference type="GO" id="GO:0002098">
    <property type="term" value="P:tRNA wobble uridine modification"/>
    <property type="evidence" value="ECO:0007669"/>
    <property type="project" value="InterPro"/>
</dbReference>